<proteinExistence type="predicted"/>
<protein>
    <submittedName>
        <fullName evidence="3">DUF4097 family beta strand repeat protein</fullName>
    </submittedName>
</protein>
<evidence type="ECO:0000313" key="3">
    <source>
        <dbReference type="EMBL" id="MBC8756490.1"/>
    </source>
</evidence>
<gene>
    <name evidence="3" type="ORF">H2O64_17585</name>
</gene>
<evidence type="ECO:0000313" key="4">
    <source>
        <dbReference type="Proteomes" id="UP000619238"/>
    </source>
</evidence>
<sequence length="252" mass="27427">MKFIVTFIILIGTSFSLQAQTSHTEPVNGIQWIRITSEADVVIKAHDKNEIQIVPERFRPVSEDKTKGLKRADTNDTDNTGIDFNVSRDGSNLLIKNLRASGGEKTTIYVPASLNIAVHSENLCNTEIENMEGEIEVDSEVSGNVTITDVLGPVTISTNAGNVVATFKKINQKIPTTISTTTGEIEVRLPNNASASIFMASMMGKIHSDFRIDDPKNEKKKITDQKIKGVINNGGVSVRLSSATGNIQLKTN</sequence>
<dbReference type="Pfam" id="PF13349">
    <property type="entry name" value="DUF4097"/>
    <property type="match status" value="1"/>
</dbReference>
<organism evidence="3 4">
    <name type="scientific">Kordia aestuariivivens</name>
    <dbReference type="NCBI Taxonomy" id="2759037"/>
    <lineage>
        <taxon>Bacteria</taxon>
        <taxon>Pseudomonadati</taxon>
        <taxon>Bacteroidota</taxon>
        <taxon>Flavobacteriia</taxon>
        <taxon>Flavobacteriales</taxon>
        <taxon>Flavobacteriaceae</taxon>
        <taxon>Kordia</taxon>
    </lineage>
</organism>
<keyword evidence="1" id="KW-0732">Signal</keyword>
<comment type="caution">
    <text evidence="3">The sequence shown here is derived from an EMBL/GenBank/DDBJ whole genome shotgun (WGS) entry which is preliminary data.</text>
</comment>
<name>A0ABR7QD43_9FLAO</name>
<feature type="domain" description="DUF4097" evidence="2">
    <location>
        <begin position="141"/>
        <end position="249"/>
    </location>
</feature>
<accession>A0ABR7QD43</accession>
<keyword evidence="4" id="KW-1185">Reference proteome</keyword>
<dbReference type="RefSeq" id="WP_187563523.1">
    <property type="nucleotide sequence ID" value="NZ_JACGWS010000011.1"/>
</dbReference>
<reference evidence="3 4" key="1">
    <citation type="submission" date="2020-07" db="EMBL/GenBank/DDBJ databases">
        <title>Description of Kordia aestuariivivens sp. nov., isolated from a tidal flat.</title>
        <authorList>
            <person name="Park S."/>
            <person name="Yoon J.-H."/>
        </authorList>
    </citation>
    <scope>NUCLEOTIDE SEQUENCE [LARGE SCALE GENOMIC DNA]</scope>
    <source>
        <strain evidence="3 4">YSTF-M3</strain>
    </source>
</reference>
<dbReference type="EMBL" id="JACGWS010000011">
    <property type="protein sequence ID" value="MBC8756490.1"/>
    <property type="molecule type" value="Genomic_DNA"/>
</dbReference>
<dbReference type="Proteomes" id="UP000619238">
    <property type="component" value="Unassembled WGS sequence"/>
</dbReference>
<evidence type="ECO:0000256" key="1">
    <source>
        <dbReference type="SAM" id="SignalP"/>
    </source>
</evidence>
<evidence type="ECO:0000259" key="2">
    <source>
        <dbReference type="Pfam" id="PF13349"/>
    </source>
</evidence>
<dbReference type="InterPro" id="IPR025164">
    <property type="entry name" value="Toastrack_DUF4097"/>
</dbReference>
<feature type="signal peptide" evidence="1">
    <location>
        <begin position="1"/>
        <end position="19"/>
    </location>
</feature>
<feature type="chain" id="PRO_5045085739" evidence="1">
    <location>
        <begin position="20"/>
        <end position="252"/>
    </location>
</feature>